<accession>W9VVP1</accession>
<protein>
    <submittedName>
        <fullName evidence="2">Uncharacterized protein</fullName>
    </submittedName>
</protein>
<dbReference type="HOGENOM" id="CLU_143607_0_0_1"/>
<sequence>MAAYHWIEPQAVHDAAALRRGPRALTPPFILPTIGLSWVDGTALQESYQNGVADTLSPDASGVWHTIGTHLARHVYAVKDLGEMDARENSVEPVNSAEVKFSEDAMRLDSRETPDSEEYLYMRPAHPPTTS</sequence>
<dbReference type="Proteomes" id="UP000019473">
    <property type="component" value="Unassembled WGS sequence"/>
</dbReference>
<keyword evidence="3" id="KW-1185">Reference proteome</keyword>
<reference evidence="2 3" key="1">
    <citation type="submission" date="2013-03" db="EMBL/GenBank/DDBJ databases">
        <title>The Genome Sequence of Cladophialophora yegresii CBS 114405.</title>
        <authorList>
            <consortium name="The Broad Institute Genomics Platform"/>
            <person name="Cuomo C."/>
            <person name="de Hoog S."/>
            <person name="Gorbushina A."/>
            <person name="Walker B."/>
            <person name="Young S.K."/>
            <person name="Zeng Q."/>
            <person name="Gargeya S."/>
            <person name="Fitzgerald M."/>
            <person name="Haas B."/>
            <person name="Abouelleil A."/>
            <person name="Allen A.W."/>
            <person name="Alvarado L."/>
            <person name="Arachchi H.M."/>
            <person name="Berlin A.M."/>
            <person name="Chapman S.B."/>
            <person name="Gainer-Dewar J."/>
            <person name="Goldberg J."/>
            <person name="Griggs A."/>
            <person name="Gujja S."/>
            <person name="Hansen M."/>
            <person name="Howarth C."/>
            <person name="Imamovic A."/>
            <person name="Ireland A."/>
            <person name="Larimer J."/>
            <person name="McCowan C."/>
            <person name="Murphy C."/>
            <person name="Pearson M."/>
            <person name="Poon T.W."/>
            <person name="Priest M."/>
            <person name="Roberts A."/>
            <person name="Saif S."/>
            <person name="Shea T."/>
            <person name="Sisk P."/>
            <person name="Sykes S."/>
            <person name="Wortman J."/>
            <person name="Nusbaum C."/>
            <person name="Birren B."/>
        </authorList>
    </citation>
    <scope>NUCLEOTIDE SEQUENCE [LARGE SCALE GENOMIC DNA]</scope>
    <source>
        <strain evidence="2 3">CBS 114405</strain>
    </source>
</reference>
<evidence type="ECO:0000313" key="2">
    <source>
        <dbReference type="EMBL" id="EXJ59837.1"/>
    </source>
</evidence>
<proteinExistence type="predicted"/>
<dbReference type="OrthoDB" id="4138157at2759"/>
<feature type="region of interest" description="Disordered" evidence="1">
    <location>
        <begin position="106"/>
        <end position="131"/>
    </location>
</feature>
<gene>
    <name evidence="2" type="ORF">A1O7_03984</name>
</gene>
<evidence type="ECO:0000313" key="3">
    <source>
        <dbReference type="Proteomes" id="UP000019473"/>
    </source>
</evidence>
<dbReference type="GeneID" id="19178575"/>
<organism evidence="2 3">
    <name type="scientific">Cladophialophora yegresii CBS 114405</name>
    <dbReference type="NCBI Taxonomy" id="1182544"/>
    <lineage>
        <taxon>Eukaryota</taxon>
        <taxon>Fungi</taxon>
        <taxon>Dikarya</taxon>
        <taxon>Ascomycota</taxon>
        <taxon>Pezizomycotina</taxon>
        <taxon>Eurotiomycetes</taxon>
        <taxon>Chaetothyriomycetidae</taxon>
        <taxon>Chaetothyriales</taxon>
        <taxon>Herpotrichiellaceae</taxon>
        <taxon>Cladophialophora</taxon>
    </lineage>
</organism>
<dbReference type="EMBL" id="AMGW01000003">
    <property type="protein sequence ID" value="EXJ59837.1"/>
    <property type="molecule type" value="Genomic_DNA"/>
</dbReference>
<name>W9VVP1_9EURO</name>
<dbReference type="RefSeq" id="XP_007756190.1">
    <property type="nucleotide sequence ID" value="XM_007758000.1"/>
</dbReference>
<dbReference type="AlphaFoldDB" id="W9VVP1"/>
<comment type="caution">
    <text evidence="2">The sequence shown here is derived from an EMBL/GenBank/DDBJ whole genome shotgun (WGS) entry which is preliminary data.</text>
</comment>
<evidence type="ECO:0000256" key="1">
    <source>
        <dbReference type="SAM" id="MobiDB-lite"/>
    </source>
</evidence>
<dbReference type="VEuPathDB" id="FungiDB:A1O7_03984"/>